<evidence type="ECO:0000259" key="2">
    <source>
        <dbReference type="PROSITE" id="PS51384"/>
    </source>
</evidence>
<dbReference type="PROSITE" id="PS51085">
    <property type="entry name" value="2FE2S_FER_2"/>
    <property type="match status" value="1"/>
</dbReference>
<dbReference type="PANTHER" id="PTHR47354">
    <property type="entry name" value="NADH OXIDOREDUCTASE HCR"/>
    <property type="match status" value="1"/>
</dbReference>
<dbReference type="EMBL" id="BAABGY010000001">
    <property type="protein sequence ID" value="GAA4318820.1"/>
    <property type="molecule type" value="Genomic_DNA"/>
</dbReference>
<dbReference type="PANTHER" id="PTHR47354:SF5">
    <property type="entry name" value="PROTEIN RFBI"/>
    <property type="match status" value="1"/>
</dbReference>
<dbReference type="InterPro" id="IPR036010">
    <property type="entry name" value="2Fe-2S_ferredoxin-like_sf"/>
</dbReference>
<keyword evidence="4" id="KW-1185">Reference proteome</keyword>
<dbReference type="Proteomes" id="UP001501725">
    <property type="component" value="Unassembled WGS sequence"/>
</dbReference>
<dbReference type="PROSITE" id="PS51384">
    <property type="entry name" value="FAD_FR"/>
    <property type="match status" value="1"/>
</dbReference>
<dbReference type="InterPro" id="IPR017927">
    <property type="entry name" value="FAD-bd_FR_type"/>
</dbReference>
<proteinExistence type="predicted"/>
<dbReference type="SUPFAM" id="SSF63380">
    <property type="entry name" value="Riboflavin synthase domain-like"/>
    <property type="match status" value="1"/>
</dbReference>
<dbReference type="RefSeq" id="WP_345252864.1">
    <property type="nucleotide sequence ID" value="NZ_BAABGY010000001.1"/>
</dbReference>
<evidence type="ECO:0000313" key="4">
    <source>
        <dbReference type="Proteomes" id="UP001501725"/>
    </source>
</evidence>
<dbReference type="InterPro" id="IPR006058">
    <property type="entry name" value="2Fe2S_fd_BS"/>
</dbReference>
<dbReference type="PRINTS" id="PR00406">
    <property type="entry name" value="CYTB5RDTASE"/>
</dbReference>
<dbReference type="Gene3D" id="3.40.50.80">
    <property type="entry name" value="Nucleotide-binding domain of ferredoxin-NADP reductase (FNR) module"/>
    <property type="match status" value="1"/>
</dbReference>
<feature type="domain" description="2Fe-2S ferredoxin-type" evidence="1">
    <location>
        <begin position="257"/>
        <end position="348"/>
    </location>
</feature>
<evidence type="ECO:0000259" key="1">
    <source>
        <dbReference type="PROSITE" id="PS51085"/>
    </source>
</evidence>
<feature type="domain" description="FAD-binding FR-type" evidence="2">
    <location>
        <begin position="4"/>
        <end position="105"/>
    </location>
</feature>
<dbReference type="InterPro" id="IPR012675">
    <property type="entry name" value="Beta-grasp_dom_sf"/>
</dbReference>
<dbReference type="InterPro" id="IPR001433">
    <property type="entry name" value="OxRdtase_FAD/NAD-bd"/>
</dbReference>
<dbReference type="InterPro" id="IPR017938">
    <property type="entry name" value="Riboflavin_synthase-like_b-brl"/>
</dbReference>
<dbReference type="InterPro" id="IPR008333">
    <property type="entry name" value="Cbr1-like_FAD-bd_dom"/>
</dbReference>
<protein>
    <submittedName>
        <fullName evidence="3">Ferredoxin--NADP reductase</fullName>
    </submittedName>
</protein>
<dbReference type="Gene3D" id="2.40.30.10">
    <property type="entry name" value="Translation factors"/>
    <property type="match status" value="1"/>
</dbReference>
<dbReference type="SUPFAM" id="SSF52343">
    <property type="entry name" value="Ferredoxin reductase-like, C-terminal NADP-linked domain"/>
    <property type="match status" value="1"/>
</dbReference>
<dbReference type="PROSITE" id="PS00197">
    <property type="entry name" value="2FE2S_FER_1"/>
    <property type="match status" value="1"/>
</dbReference>
<dbReference type="Pfam" id="PF00175">
    <property type="entry name" value="NAD_binding_1"/>
    <property type="match status" value="1"/>
</dbReference>
<comment type="caution">
    <text evidence="3">The sequence shown here is derived from an EMBL/GenBank/DDBJ whole genome shotgun (WGS) entry which is preliminary data.</text>
</comment>
<dbReference type="InterPro" id="IPR001041">
    <property type="entry name" value="2Fe-2S_ferredoxin-type"/>
</dbReference>
<dbReference type="SUPFAM" id="SSF54292">
    <property type="entry name" value="2Fe-2S ferredoxin-like"/>
    <property type="match status" value="1"/>
</dbReference>
<gene>
    <name evidence="3" type="ORF">GCM10023184_03280</name>
</gene>
<accession>A0ABP8G757</accession>
<dbReference type="Pfam" id="PF00111">
    <property type="entry name" value="Fer2"/>
    <property type="match status" value="1"/>
</dbReference>
<dbReference type="Gene3D" id="3.10.20.30">
    <property type="match status" value="1"/>
</dbReference>
<reference evidence="4" key="1">
    <citation type="journal article" date="2019" name="Int. J. Syst. Evol. Microbiol.">
        <title>The Global Catalogue of Microorganisms (GCM) 10K type strain sequencing project: providing services to taxonomists for standard genome sequencing and annotation.</title>
        <authorList>
            <consortium name="The Broad Institute Genomics Platform"/>
            <consortium name="The Broad Institute Genome Sequencing Center for Infectious Disease"/>
            <person name="Wu L."/>
            <person name="Ma J."/>
        </authorList>
    </citation>
    <scope>NUCLEOTIDE SEQUENCE [LARGE SCALE GENOMIC DNA]</scope>
    <source>
        <strain evidence="4">JCM 17919</strain>
    </source>
</reference>
<dbReference type="Pfam" id="PF00970">
    <property type="entry name" value="FAD_binding_6"/>
    <property type="match status" value="1"/>
</dbReference>
<dbReference type="CDD" id="cd06214">
    <property type="entry name" value="PA_degradation_oxidoreductase_like"/>
    <property type="match status" value="1"/>
</dbReference>
<sequence>MAEAPLIPLRVDSIVDEVPGFRSIRFAPGHGIAYKAGQFLTLVRRFGSADLRRSYSITSSPLLGDALSIGVQRIANGTFSRYLHDELRVGDVLPCTGASGLFCLPEDPSAVPRFFFLAAGSGITPVWSLLRTVLYGTPAAAVLVYSTHDPSVSVFREGLKALQAAFPQRFVLHELFSTDPDLSRARLTRDRLLGLLRADGGDLARTLFYTCGPESYLRFCSFLLRERGVPPAHIRREDFIADRTLPARAVPPDTGTYTARLYLYGTRHEVTVRYPDTILNAALRQGIVLPYSCATGRCGACAARCTKGTVWLAHNEVLTPADLAEGLTLTCTGHPVGGDVELYFNNGPTS</sequence>
<name>A0ABP8G757_9BACT</name>
<dbReference type="InterPro" id="IPR039261">
    <property type="entry name" value="FNR_nucleotide-bd"/>
</dbReference>
<evidence type="ECO:0000313" key="3">
    <source>
        <dbReference type="EMBL" id="GAA4318820.1"/>
    </source>
</evidence>
<organism evidence="3 4">
    <name type="scientific">Flaviaesturariibacter amylovorans</name>
    <dbReference type="NCBI Taxonomy" id="1084520"/>
    <lineage>
        <taxon>Bacteria</taxon>
        <taxon>Pseudomonadati</taxon>
        <taxon>Bacteroidota</taxon>
        <taxon>Chitinophagia</taxon>
        <taxon>Chitinophagales</taxon>
        <taxon>Chitinophagaceae</taxon>
        <taxon>Flaviaestuariibacter</taxon>
    </lineage>
</organism>
<dbReference type="CDD" id="cd00207">
    <property type="entry name" value="fer2"/>
    <property type="match status" value="1"/>
</dbReference>
<dbReference type="InterPro" id="IPR050415">
    <property type="entry name" value="MRET"/>
</dbReference>